<gene>
    <name evidence="3" type="ORF">MHHB_P0343</name>
</gene>
<evidence type="ECO:0000313" key="4">
    <source>
        <dbReference type="Proteomes" id="UP000290527"/>
    </source>
</evidence>
<organism evidence="3 4">
    <name type="scientific">Methanofervidicoccus abyssi</name>
    <dbReference type="NCBI Taxonomy" id="2082189"/>
    <lineage>
        <taxon>Archaea</taxon>
        <taxon>Methanobacteriati</taxon>
        <taxon>Methanobacteriota</taxon>
        <taxon>Methanomada group</taxon>
        <taxon>Methanococci</taxon>
        <taxon>Methanococcales</taxon>
        <taxon>Methanofervidicoccus</taxon>
    </lineage>
</organism>
<dbReference type="EMBL" id="BFAX01000002">
    <property type="protein sequence ID" value="GBF36118.1"/>
    <property type="molecule type" value="Genomic_DNA"/>
</dbReference>
<dbReference type="InterPro" id="IPR036984">
    <property type="entry name" value="NrpR_dom_sf"/>
</dbReference>
<reference evidence="3 4" key="1">
    <citation type="journal article" date="2019" name="Int. J. Syst. Evol. Microbiol.">
        <title>Methanofervidicoccus abyssi gen. nov., sp. nov., a hydrogenotrophic methanogen, isolated from a hydrothermal vent chimney in the Mid-Cayman Spreading Center, the Caribbean Sea.</title>
        <authorList>
            <person name="Sakai S."/>
            <person name="Takaki Y."/>
            <person name="Miyazaki M."/>
            <person name="Ogawara M."/>
            <person name="Yanagawa K."/>
            <person name="Miyazaki J."/>
            <person name="Takai K."/>
        </authorList>
    </citation>
    <scope>NUCLEOTIDE SEQUENCE [LARGE SCALE GENOMIC DNA]</scope>
    <source>
        <strain evidence="3 4">HHB</strain>
    </source>
</reference>
<dbReference type="InterPro" id="IPR036388">
    <property type="entry name" value="WH-like_DNA-bd_sf"/>
</dbReference>
<dbReference type="InterPro" id="IPR013668">
    <property type="entry name" value="RNase_R_HTH_12"/>
</dbReference>
<dbReference type="OrthoDB" id="358798at2157"/>
<keyword evidence="4" id="KW-1185">Reference proteome</keyword>
<dbReference type="PANTHER" id="PTHR41964:SF1">
    <property type="entry name" value="GLOBAL NITROGEN REGULATOR NRPR"/>
    <property type="match status" value="1"/>
</dbReference>
<evidence type="ECO:0000313" key="3">
    <source>
        <dbReference type="EMBL" id="GBF36118.1"/>
    </source>
</evidence>
<dbReference type="Proteomes" id="UP000290527">
    <property type="component" value="Unassembled WGS sequence"/>
</dbReference>
<dbReference type="InterPro" id="IPR002846">
    <property type="entry name" value="NRD"/>
</dbReference>
<dbReference type="Pfam" id="PF08461">
    <property type="entry name" value="WHD_RNase_R"/>
    <property type="match status" value="1"/>
</dbReference>
<dbReference type="AlphaFoldDB" id="A0A401HPD8"/>
<dbReference type="InterPro" id="IPR038982">
    <property type="entry name" value="NrpR"/>
</dbReference>
<dbReference type="InterPro" id="IPR036390">
    <property type="entry name" value="WH_DNA-bd_sf"/>
</dbReference>
<feature type="domain" description="Ribonuclease R winged-helix" evidence="2">
    <location>
        <begin position="10"/>
        <end position="75"/>
    </location>
</feature>
<dbReference type="RefSeq" id="WP_131006907.1">
    <property type="nucleotide sequence ID" value="NZ_BFAX01000002.1"/>
</dbReference>
<feature type="domain" description="NrpR regulatory" evidence="1">
    <location>
        <begin position="321"/>
        <end position="531"/>
    </location>
</feature>
<comment type="caution">
    <text evidence="3">The sequence shown here is derived from an EMBL/GenBank/DDBJ whole genome shotgun (WGS) entry which is preliminary data.</text>
</comment>
<protein>
    <recommendedName>
        <fullName evidence="5">DUF128 domain-containing protein</fullName>
    </recommendedName>
</protein>
<proteinExistence type="predicted"/>
<name>A0A401HPD8_9EURY</name>
<dbReference type="SUPFAM" id="SSF46785">
    <property type="entry name" value="Winged helix' DNA-binding domain"/>
    <property type="match status" value="1"/>
</dbReference>
<dbReference type="Gene3D" id="3.30.70.1360">
    <property type="entry name" value="mj0159-like"/>
    <property type="match status" value="3"/>
</dbReference>
<dbReference type="Pfam" id="PF01995">
    <property type="entry name" value="NRD1_2"/>
    <property type="match status" value="2"/>
</dbReference>
<evidence type="ECO:0000259" key="2">
    <source>
        <dbReference type="Pfam" id="PF08461"/>
    </source>
</evidence>
<feature type="domain" description="NrpR regulatory" evidence="1">
    <location>
        <begin position="84"/>
        <end position="301"/>
    </location>
</feature>
<sequence>MENNLDDKLIEILNILAQYDRPVGAKIIANELKKRGYELGERAVRYHLQLLDERNLTEKIGYYGRVITEKGLEELNKANISYRVGFVFSKMLEKIYLSDFPRSVIINRTVIEGNYSEVKELVLKVVDNGFSIGDFINIRRNKSSITVETLCSITFDNYLMKEGIYPIIKYGGIVKFEDYEPVAFEGVIDFSKSSIDPLEAFITRGKTDVMGIIENGEGHLPANFRIIPKTTLDRFENIIKEDKLNGILSYGEENVLGLSLNDGEVGIALVGGLSPICPLVEMGYPVKISAASDIIDISNVKTVSKKHLKPVKKKGKVKIVSVFSKMLSMVHKVDYSIEDRKGKVLVNRCCINRKYEDEVLEALDRCYKMGIMVSDRVGFEHRGDRLIMSTICSSTVDGILIKHGIPVIPYCGGILELSKDRFIEIISYDGTSLDPHEIFLNRVDGENTVLSGVRKAPMVGREKLIEIVKYLNWKGIYKVGKPNNDVCGVKVEKNMFGYICFGGMNPFAILKSRGIPVEVSALHGVVEYSELIPVEELV</sequence>
<accession>A0A401HPD8</accession>
<dbReference type="Gene3D" id="1.10.10.10">
    <property type="entry name" value="Winged helix-like DNA-binding domain superfamily/Winged helix DNA-binding domain"/>
    <property type="match status" value="1"/>
</dbReference>
<dbReference type="PANTHER" id="PTHR41964">
    <property type="entry name" value="GLOBAL NITROGEN REGULATOR NRPR"/>
    <property type="match status" value="1"/>
</dbReference>
<evidence type="ECO:0008006" key="5">
    <source>
        <dbReference type="Google" id="ProtNLM"/>
    </source>
</evidence>
<evidence type="ECO:0000259" key="1">
    <source>
        <dbReference type="Pfam" id="PF01995"/>
    </source>
</evidence>